<dbReference type="InterPro" id="IPR024524">
    <property type="entry name" value="DUF3800"/>
</dbReference>
<keyword evidence="2" id="KW-1185">Reference proteome</keyword>
<gene>
    <name evidence="1" type="ORF">IHQ68_17445</name>
</gene>
<dbReference type="RefSeq" id="WP_309394137.1">
    <property type="nucleotide sequence ID" value="NZ_JADBEO010000050.1"/>
</dbReference>
<evidence type="ECO:0000313" key="1">
    <source>
        <dbReference type="EMBL" id="MDR4308407.1"/>
    </source>
</evidence>
<name>A0ABU1DJV7_9HYPH</name>
<dbReference type="Pfam" id="PF12686">
    <property type="entry name" value="DUF3800"/>
    <property type="match status" value="1"/>
</dbReference>
<sequence>MAQTDTGQPPYSNKKELHGVKLASGRGQFLHGRHNFKHKQAAEAYRQILMNMDFVPDSSIMSVVASRGHFLYGYDRLEAAMLALFQRMRKACLAEHTNAITFFDQGHPEYRRLYRMAQVHLPTGSAQGSWGGGSATKNLPMDMFTKDGNEKNSKHCYFTQAADLIAYAAFLKIKGEHGDLTDWQKNHHMNELYNAIPARMINVKVSGAAPRDGIVRLK</sequence>
<proteinExistence type="predicted"/>
<reference evidence="1" key="1">
    <citation type="submission" date="2020-10" db="EMBL/GenBank/DDBJ databases">
        <authorList>
            <person name="Abbas A."/>
            <person name="Razzaq R."/>
            <person name="Waqas M."/>
            <person name="Abbas N."/>
            <person name="Nielsen T.K."/>
            <person name="Hansen L.H."/>
            <person name="Hussain S."/>
            <person name="Shahid M."/>
        </authorList>
    </citation>
    <scope>NUCLEOTIDE SEQUENCE</scope>
    <source>
        <strain evidence="1">S14</strain>
    </source>
</reference>
<dbReference type="EMBL" id="JADBEO010000050">
    <property type="protein sequence ID" value="MDR4308407.1"/>
    <property type="molecule type" value="Genomic_DNA"/>
</dbReference>
<evidence type="ECO:0000313" key="2">
    <source>
        <dbReference type="Proteomes" id="UP001181622"/>
    </source>
</evidence>
<protein>
    <submittedName>
        <fullName evidence="1">Uncharacterized protein</fullName>
    </submittedName>
</protein>
<organism evidence="1 2">
    <name type="scientific">Chelatococcus sambhunathii</name>
    <dbReference type="NCBI Taxonomy" id="363953"/>
    <lineage>
        <taxon>Bacteria</taxon>
        <taxon>Pseudomonadati</taxon>
        <taxon>Pseudomonadota</taxon>
        <taxon>Alphaproteobacteria</taxon>
        <taxon>Hyphomicrobiales</taxon>
        <taxon>Chelatococcaceae</taxon>
        <taxon>Chelatococcus</taxon>
    </lineage>
</organism>
<comment type="caution">
    <text evidence="1">The sequence shown here is derived from an EMBL/GenBank/DDBJ whole genome shotgun (WGS) entry which is preliminary data.</text>
</comment>
<dbReference type="Proteomes" id="UP001181622">
    <property type="component" value="Unassembled WGS sequence"/>
</dbReference>
<accession>A0ABU1DJV7</accession>